<feature type="region of interest" description="Disordered" evidence="1">
    <location>
        <begin position="549"/>
        <end position="631"/>
    </location>
</feature>
<sequence>MEEMSMQIAQLQALTADLKAGLVGAIQDLSVLKQSSCVLEDRMRNYQNDIEEKILGIRNSLNTFKEDLSTALTQIKELNCRHVEMQRGVELFHAEVGRHLLTCQQRCQPGAGRQRSAAGWPRCQVWAAPKDPAEGQGTEEGRKRYAAALELLESERQYVSHLSLLLKANITFNGAEAIHPKGKRPFPSSLRFLIQQHLELLHTLQERVLRFQWQGIMGDVFLRLFSKESDFLDFYVTYLKELPDCLAVVGMYTSSSAEASGLFEGDVTGKENRPPLRTLLLQPVQRIPEYLTLLQNLLKLTEAEHPDYFLLLLCMQQLRAFTGQQGHLLQQGQELLLLHGCREVKRQHQNQVKRRVPEQRQGREPQDWGSAGTPLSHGPFFGGDASPWLGSVPGPGPRLRPLPRGPWGRGLRRGEAYAVAETQSRLPGVAAHPGRGRPDATPPPAGWAAQEQVPERLAAGQRHLRGYRAPEFPGTPKARSPHGGPHAWLERQSSRGSAGGRAQRSVSPLQKLEPQDLPRDFHKVAPPSLSSQTTVAKLQLTTSADCASQVRVEDSRRRRGSEENVRSFSERSRKEDQKGGIRSSFRKLFKKKSSGEIKEKVREKTEAEAYGECARSPQVARPADADRGTAV</sequence>
<feature type="region of interest" description="Disordered" evidence="1">
    <location>
        <begin position="347"/>
        <end position="373"/>
    </location>
</feature>
<feature type="compositionally biased region" description="Basic and acidic residues" evidence="1">
    <location>
        <begin position="551"/>
        <end position="579"/>
    </location>
</feature>
<gene>
    <name evidence="3" type="ORF">ANANG_G00050140</name>
</gene>
<dbReference type="Pfam" id="PF00621">
    <property type="entry name" value="RhoGEF"/>
    <property type="match status" value="1"/>
</dbReference>
<dbReference type="GO" id="GO:0005085">
    <property type="term" value="F:guanyl-nucleotide exchange factor activity"/>
    <property type="evidence" value="ECO:0007669"/>
    <property type="project" value="InterPro"/>
</dbReference>
<dbReference type="Proteomes" id="UP001044222">
    <property type="component" value="Unassembled WGS sequence"/>
</dbReference>
<feature type="region of interest" description="Disordered" evidence="1">
    <location>
        <begin position="467"/>
        <end position="534"/>
    </location>
</feature>
<dbReference type="SUPFAM" id="SSF48065">
    <property type="entry name" value="DBL homology domain (DH-domain)"/>
    <property type="match status" value="1"/>
</dbReference>
<evidence type="ECO:0000313" key="3">
    <source>
        <dbReference type="EMBL" id="KAG5855542.1"/>
    </source>
</evidence>
<reference evidence="3" key="1">
    <citation type="submission" date="2021-01" db="EMBL/GenBank/DDBJ databases">
        <title>A chromosome-scale assembly of European eel, Anguilla anguilla.</title>
        <authorList>
            <person name="Henkel C."/>
            <person name="Jong-Raadsen S.A."/>
            <person name="Dufour S."/>
            <person name="Weltzien F.-A."/>
            <person name="Palstra A.P."/>
            <person name="Pelster B."/>
            <person name="Spaink H.P."/>
            <person name="Van Den Thillart G.E."/>
            <person name="Jansen H."/>
            <person name="Zahm M."/>
            <person name="Klopp C."/>
            <person name="Cedric C."/>
            <person name="Louis A."/>
            <person name="Berthelot C."/>
            <person name="Parey E."/>
            <person name="Roest Crollius H."/>
            <person name="Montfort J."/>
            <person name="Robinson-Rechavi M."/>
            <person name="Bucao C."/>
            <person name="Bouchez O."/>
            <person name="Gislard M."/>
            <person name="Lluch J."/>
            <person name="Milhes M."/>
            <person name="Lampietro C."/>
            <person name="Lopez Roques C."/>
            <person name="Donnadieu C."/>
            <person name="Braasch I."/>
            <person name="Desvignes T."/>
            <person name="Postlethwait J."/>
            <person name="Bobe J."/>
            <person name="Guiguen Y."/>
            <person name="Dirks R."/>
        </authorList>
    </citation>
    <scope>NUCLEOTIDE SEQUENCE</scope>
    <source>
        <strain evidence="3">Tag_6206</strain>
        <tissue evidence="3">Liver</tissue>
    </source>
</reference>
<dbReference type="Gene3D" id="1.20.900.10">
    <property type="entry name" value="Dbl homology (DH) domain"/>
    <property type="match status" value="1"/>
</dbReference>
<proteinExistence type="predicted"/>
<dbReference type="EMBL" id="JAFIRN010000002">
    <property type="protein sequence ID" value="KAG5855542.1"/>
    <property type="molecule type" value="Genomic_DNA"/>
</dbReference>
<dbReference type="InterPro" id="IPR000219">
    <property type="entry name" value="DH_dom"/>
</dbReference>
<dbReference type="SMART" id="SM00325">
    <property type="entry name" value="RhoGEF"/>
    <property type="match status" value="1"/>
</dbReference>
<keyword evidence="4" id="KW-1185">Reference proteome</keyword>
<dbReference type="PROSITE" id="PS50010">
    <property type="entry name" value="DH_2"/>
    <property type="match status" value="1"/>
</dbReference>
<feature type="compositionally biased region" description="Basic and acidic residues" evidence="1">
    <location>
        <begin position="513"/>
        <end position="523"/>
    </location>
</feature>
<evidence type="ECO:0000313" key="4">
    <source>
        <dbReference type="Proteomes" id="UP001044222"/>
    </source>
</evidence>
<dbReference type="PANTHER" id="PTHR46944:SF1">
    <property type="entry name" value="RHO GUANINE NUCLEOTIDE EXCHANGE FACTOR 33"/>
    <property type="match status" value="1"/>
</dbReference>
<dbReference type="InterPro" id="IPR042849">
    <property type="entry name" value="ARHGEF33"/>
</dbReference>
<dbReference type="InterPro" id="IPR035899">
    <property type="entry name" value="DBL_dom_sf"/>
</dbReference>
<protein>
    <recommendedName>
        <fullName evidence="2">DH domain-containing protein</fullName>
    </recommendedName>
</protein>
<organism evidence="3 4">
    <name type="scientific">Anguilla anguilla</name>
    <name type="common">European freshwater eel</name>
    <name type="synonym">Muraena anguilla</name>
    <dbReference type="NCBI Taxonomy" id="7936"/>
    <lineage>
        <taxon>Eukaryota</taxon>
        <taxon>Metazoa</taxon>
        <taxon>Chordata</taxon>
        <taxon>Craniata</taxon>
        <taxon>Vertebrata</taxon>
        <taxon>Euteleostomi</taxon>
        <taxon>Actinopterygii</taxon>
        <taxon>Neopterygii</taxon>
        <taxon>Teleostei</taxon>
        <taxon>Anguilliformes</taxon>
        <taxon>Anguillidae</taxon>
        <taxon>Anguilla</taxon>
    </lineage>
</organism>
<comment type="caution">
    <text evidence="3">The sequence shown here is derived from an EMBL/GenBank/DDBJ whole genome shotgun (WGS) entry which is preliminary data.</text>
</comment>
<feature type="region of interest" description="Disordered" evidence="1">
    <location>
        <begin position="421"/>
        <end position="451"/>
    </location>
</feature>
<name>A0A9D3MVE1_ANGAN</name>
<evidence type="ECO:0000259" key="2">
    <source>
        <dbReference type="PROSITE" id="PS50010"/>
    </source>
</evidence>
<accession>A0A9D3MVE1</accession>
<dbReference type="PANTHER" id="PTHR46944">
    <property type="entry name" value="RHO GUANINE NUCLEOTIDE EXCHANGE FACTOR 33"/>
    <property type="match status" value="1"/>
</dbReference>
<evidence type="ECO:0000256" key="1">
    <source>
        <dbReference type="SAM" id="MobiDB-lite"/>
    </source>
</evidence>
<dbReference type="AlphaFoldDB" id="A0A9D3MVE1"/>
<feature type="domain" description="DH" evidence="2">
    <location>
        <begin position="143"/>
        <end position="328"/>
    </location>
</feature>
<feature type="compositionally biased region" description="Basic and acidic residues" evidence="1">
    <location>
        <begin position="355"/>
        <end position="366"/>
    </location>
</feature>
<feature type="compositionally biased region" description="Basic and acidic residues" evidence="1">
    <location>
        <begin position="593"/>
        <end position="607"/>
    </location>
</feature>